<comment type="caution">
    <text evidence="1">The sequence shown here is derived from an EMBL/GenBank/DDBJ whole genome shotgun (WGS) entry which is preliminary data.</text>
</comment>
<dbReference type="PATRIC" id="fig|1339327.3.peg.840"/>
<dbReference type="Proteomes" id="UP000022082">
    <property type="component" value="Unassembled WGS sequence"/>
</dbReference>
<dbReference type="EMBL" id="JGDJ01000130">
    <property type="protein sequence ID" value="EXZ30623.1"/>
    <property type="molecule type" value="Genomic_DNA"/>
</dbReference>
<evidence type="ECO:0000313" key="1">
    <source>
        <dbReference type="EMBL" id="EXZ30623.1"/>
    </source>
</evidence>
<evidence type="ECO:0000313" key="2">
    <source>
        <dbReference type="Proteomes" id="UP000022082"/>
    </source>
</evidence>
<name>A0A015XG37_BACFG</name>
<dbReference type="AlphaFoldDB" id="A0A015XG37"/>
<gene>
    <name evidence="1" type="ORF">M136_0160</name>
</gene>
<organism evidence="1 2">
    <name type="scientific">Bacteroides fragilis str. S36L11</name>
    <dbReference type="NCBI Taxonomy" id="1339327"/>
    <lineage>
        <taxon>Bacteria</taxon>
        <taxon>Pseudomonadati</taxon>
        <taxon>Bacteroidota</taxon>
        <taxon>Bacteroidia</taxon>
        <taxon>Bacteroidales</taxon>
        <taxon>Bacteroidaceae</taxon>
        <taxon>Bacteroides</taxon>
    </lineage>
</organism>
<accession>A0A015XG37</accession>
<protein>
    <submittedName>
        <fullName evidence="1">Uncharacterized protein</fullName>
    </submittedName>
</protein>
<sequence length="136" mass="16228">MPSTFILQSNIIYDSTKIISVMKRYVFDILQQRKILRHLLIEELKKGISNRLDTANNALYKKKKSLYWVCKKMIDIFFLQNFPDKVTTKKEGREPFILLKEYSPNLFLLMSDILPYKENSLDLFFKESLIKKIKEV</sequence>
<reference evidence="1 2" key="1">
    <citation type="submission" date="2014-02" db="EMBL/GenBank/DDBJ databases">
        <authorList>
            <person name="Sears C."/>
            <person name="Carroll K."/>
            <person name="Sack B.R."/>
            <person name="Qadri F."/>
            <person name="Myers L.L."/>
            <person name="Chung G.-T."/>
            <person name="Escheverria P."/>
            <person name="Fraser C.M."/>
            <person name="Sadzewicz L."/>
            <person name="Shefchek K.A."/>
            <person name="Tallon L."/>
            <person name="Das S.P."/>
            <person name="Daugherty S."/>
            <person name="Mongodin E.F."/>
        </authorList>
    </citation>
    <scope>NUCLEOTIDE SEQUENCE [LARGE SCALE GENOMIC DNA]</scope>
    <source>
        <strain evidence="1 2">S36L11</strain>
    </source>
</reference>
<proteinExistence type="predicted"/>